<dbReference type="Gene3D" id="2.60.40.1240">
    <property type="match status" value="1"/>
</dbReference>
<dbReference type="InterPro" id="IPR031343">
    <property type="entry name" value="DUF5105"/>
</dbReference>
<evidence type="ECO:0000259" key="3">
    <source>
        <dbReference type="Pfam" id="PF17118"/>
    </source>
</evidence>
<evidence type="ECO:0000259" key="2">
    <source>
        <dbReference type="Pfam" id="PF11611"/>
    </source>
</evidence>
<keyword evidence="1" id="KW-0732">Signal</keyword>
<dbReference type="Pfam" id="PF11611">
    <property type="entry name" value="DUF4352"/>
    <property type="match status" value="1"/>
</dbReference>
<feature type="domain" description="DUF5105" evidence="3">
    <location>
        <begin position="177"/>
        <end position="360"/>
    </location>
</feature>
<evidence type="ECO:0000313" key="5">
    <source>
        <dbReference type="Proteomes" id="UP000053681"/>
    </source>
</evidence>
<dbReference type="InterPro" id="IPR029050">
    <property type="entry name" value="Immunoprotect_excell_Ig-like"/>
</dbReference>
<evidence type="ECO:0000313" key="4">
    <source>
        <dbReference type="EMBL" id="KSU88618.1"/>
    </source>
</evidence>
<keyword evidence="5" id="KW-1185">Reference proteome</keyword>
<dbReference type="Proteomes" id="UP000053681">
    <property type="component" value="Unassembled WGS sequence"/>
</dbReference>
<gene>
    <name evidence="4" type="ORF">AS180_07000</name>
</gene>
<protein>
    <recommendedName>
        <fullName evidence="6">DUF5105 domain-containing protein</fullName>
    </recommendedName>
</protein>
<evidence type="ECO:0000256" key="1">
    <source>
        <dbReference type="ARBA" id="ARBA00022729"/>
    </source>
</evidence>
<proteinExistence type="predicted"/>
<name>A0A0V8JNR0_9BACI</name>
<sequence length="366" mass="40795">MKLVDDRVHENIKRNGEDYVKKAAGLVLIGALSLGLAACGSSEEGEGAGANKSFEAKIDGAQYILVSEQDGGVSGDEALLAVELEVKNTSKDAISLSSNDVSLYDGDEQLEPNTDVYSDEIETSMRSGKIASDKSKKLTYLFNVEKDKEYEIGLQPISEDYNNKIEEVKLKLDTAKYEKSLKNLETPEKALTAYIDVLFLGKENEDFDKYVVADKEEVEKSANKAFRESINKVFSNDLTEEGASNLYKMYKDELNSKATFEAKTIENVNGKAVVEVNYSGIGVYNLYNTVSDYKRAYYQETNEYDSKKQEAYAISKFKDILGGAELKESNYPLEIEMVEKDGKWEVKPKDKYSDTVEKAFAAGDIN</sequence>
<organism evidence="4 5">
    <name type="scientific">Priestia veravalensis</name>
    <dbReference type="NCBI Taxonomy" id="1414648"/>
    <lineage>
        <taxon>Bacteria</taxon>
        <taxon>Bacillati</taxon>
        <taxon>Bacillota</taxon>
        <taxon>Bacilli</taxon>
        <taxon>Bacillales</taxon>
        <taxon>Bacillaceae</taxon>
        <taxon>Priestia</taxon>
    </lineage>
</organism>
<comment type="caution">
    <text evidence="4">The sequence shown here is derived from an EMBL/GenBank/DDBJ whole genome shotgun (WGS) entry which is preliminary data.</text>
</comment>
<dbReference type="EMBL" id="LNQP01000018">
    <property type="protein sequence ID" value="KSU88618.1"/>
    <property type="molecule type" value="Genomic_DNA"/>
</dbReference>
<evidence type="ECO:0008006" key="6">
    <source>
        <dbReference type="Google" id="ProtNLM"/>
    </source>
</evidence>
<dbReference type="Pfam" id="PF17118">
    <property type="entry name" value="DUF5105"/>
    <property type="match status" value="1"/>
</dbReference>
<accession>A0A0V8JNR0</accession>
<reference evidence="4 5" key="1">
    <citation type="submission" date="2015-11" db="EMBL/GenBank/DDBJ databases">
        <title>Bacillus caseinolyticus sp nov.</title>
        <authorList>
            <person name="Dastager S.G."/>
            <person name="Mawlankar R."/>
        </authorList>
    </citation>
    <scope>NUCLEOTIDE SEQUENCE [LARGE SCALE GENOMIC DNA]</scope>
    <source>
        <strain evidence="4 5">SGD-V-76</strain>
    </source>
</reference>
<dbReference type="AlphaFoldDB" id="A0A0V8JNR0"/>
<feature type="domain" description="DUF4352" evidence="2">
    <location>
        <begin position="76"/>
        <end position="156"/>
    </location>
</feature>
<dbReference type="InterPro" id="IPR029051">
    <property type="entry name" value="DUF4352"/>
</dbReference>